<comment type="caution">
    <text evidence="1">The sequence shown here is derived from an EMBL/GenBank/DDBJ whole genome shotgun (WGS) entry which is preliminary data.</text>
</comment>
<protein>
    <recommendedName>
        <fullName evidence="3">Lipoprotein</fullName>
    </recommendedName>
</protein>
<sequence>MRKILNTLFYATSMLLLISCQKKGLILKGTDYLIFGSFAGECEKNCINIYKIQASRIFKNTNGQLLSGDSFYSGEFESRGEGEYEVTKELPLDFPLDLFDEKNNVIGSPDFYDQGGLYIEYGSGEKRRFWLVDSSKDAVPIKYHQFIDKIDEKLHRLR</sequence>
<dbReference type="EMBL" id="RQFY01000005">
    <property type="protein sequence ID" value="TGL32807.1"/>
    <property type="molecule type" value="Genomic_DNA"/>
</dbReference>
<evidence type="ECO:0008006" key="3">
    <source>
        <dbReference type="Google" id="ProtNLM"/>
    </source>
</evidence>
<dbReference type="OrthoDB" id="5522116at2"/>
<keyword evidence="2" id="KW-1185">Reference proteome</keyword>
<reference evidence="1" key="1">
    <citation type="journal article" date="2019" name="PLoS Negl. Trop. Dis.">
        <title>Revisiting the worldwide diversity of Leptospira species in the environment.</title>
        <authorList>
            <person name="Vincent A.T."/>
            <person name="Schiettekatte O."/>
            <person name="Bourhy P."/>
            <person name="Veyrier F.J."/>
            <person name="Picardeau M."/>
        </authorList>
    </citation>
    <scope>NUCLEOTIDE SEQUENCE [LARGE SCALE GENOMIC DNA]</scope>
    <source>
        <strain evidence="1">201800265</strain>
    </source>
</reference>
<name>A0A4R9J4L1_9LEPT</name>
<accession>A0A4R9J4L1</accession>
<dbReference type="Proteomes" id="UP000297871">
    <property type="component" value="Unassembled WGS sequence"/>
</dbReference>
<dbReference type="RefSeq" id="WP_135615744.1">
    <property type="nucleotide sequence ID" value="NZ_RQFY01000005.1"/>
</dbReference>
<organism evidence="1 2">
    <name type="scientific">Leptospira koniambonensis</name>
    <dbReference type="NCBI Taxonomy" id="2484950"/>
    <lineage>
        <taxon>Bacteria</taxon>
        <taxon>Pseudomonadati</taxon>
        <taxon>Spirochaetota</taxon>
        <taxon>Spirochaetia</taxon>
        <taxon>Leptospirales</taxon>
        <taxon>Leptospiraceae</taxon>
        <taxon>Leptospira</taxon>
    </lineage>
</organism>
<evidence type="ECO:0000313" key="1">
    <source>
        <dbReference type="EMBL" id="TGL32807.1"/>
    </source>
</evidence>
<gene>
    <name evidence="1" type="ORF">EHQ52_13515</name>
</gene>
<proteinExistence type="predicted"/>
<evidence type="ECO:0000313" key="2">
    <source>
        <dbReference type="Proteomes" id="UP000297871"/>
    </source>
</evidence>
<dbReference type="AlphaFoldDB" id="A0A4R9J4L1"/>
<dbReference type="PROSITE" id="PS51257">
    <property type="entry name" value="PROKAR_LIPOPROTEIN"/>
    <property type="match status" value="1"/>
</dbReference>